<evidence type="ECO:0008006" key="3">
    <source>
        <dbReference type="Google" id="ProtNLM"/>
    </source>
</evidence>
<reference evidence="1" key="1">
    <citation type="submission" date="2022-07" db="EMBL/GenBank/DDBJ databases">
        <authorList>
            <person name="Macas J."/>
            <person name="Novak P."/>
            <person name="Neumann P."/>
        </authorList>
    </citation>
    <scope>NUCLEOTIDE SEQUENCE</scope>
</reference>
<gene>
    <name evidence="1" type="ORF">CEPIT_LOCUS31274</name>
</gene>
<organism evidence="1 2">
    <name type="scientific">Cuscuta epithymum</name>
    <dbReference type="NCBI Taxonomy" id="186058"/>
    <lineage>
        <taxon>Eukaryota</taxon>
        <taxon>Viridiplantae</taxon>
        <taxon>Streptophyta</taxon>
        <taxon>Embryophyta</taxon>
        <taxon>Tracheophyta</taxon>
        <taxon>Spermatophyta</taxon>
        <taxon>Magnoliopsida</taxon>
        <taxon>eudicotyledons</taxon>
        <taxon>Gunneridae</taxon>
        <taxon>Pentapetalae</taxon>
        <taxon>asterids</taxon>
        <taxon>lamiids</taxon>
        <taxon>Solanales</taxon>
        <taxon>Convolvulaceae</taxon>
        <taxon>Cuscuteae</taxon>
        <taxon>Cuscuta</taxon>
        <taxon>Cuscuta subgen. Cuscuta</taxon>
    </lineage>
</organism>
<name>A0AAV0F6V6_9ASTE</name>
<dbReference type="EMBL" id="CAMAPF010000965">
    <property type="protein sequence ID" value="CAH9131268.1"/>
    <property type="molecule type" value="Genomic_DNA"/>
</dbReference>
<proteinExistence type="predicted"/>
<dbReference type="Proteomes" id="UP001152523">
    <property type="component" value="Unassembled WGS sequence"/>
</dbReference>
<keyword evidence="2" id="KW-1185">Reference proteome</keyword>
<evidence type="ECO:0000313" key="1">
    <source>
        <dbReference type="EMBL" id="CAH9131268.1"/>
    </source>
</evidence>
<sequence length="88" mass="9702">MEIVFQLSRLGGDMSYLGDRAILAPTLPVVEAVNGYMTALNVGEVSRIYLSSNNVSKVDSTTDLMAEMHTPEFLNSIQRNVQQCLSLH</sequence>
<accession>A0AAV0F6V6</accession>
<protein>
    <recommendedName>
        <fullName evidence="3">ATP-dependent DNA helicase</fullName>
    </recommendedName>
</protein>
<comment type="caution">
    <text evidence="1">The sequence shown here is derived from an EMBL/GenBank/DDBJ whole genome shotgun (WGS) entry which is preliminary data.</text>
</comment>
<dbReference type="AlphaFoldDB" id="A0AAV0F6V6"/>
<evidence type="ECO:0000313" key="2">
    <source>
        <dbReference type="Proteomes" id="UP001152523"/>
    </source>
</evidence>